<evidence type="ECO:0000256" key="14">
    <source>
        <dbReference type="SAM" id="Phobius"/>
    </source>
</evidence>
<keyword evidence="10" id="KW-0675">Receptor</keyword>
<feature type="disulfide bond" evidence="12">
    <location>
        <begin position="62"/>
        <end position="80"/>
    </location>
</feature>
<feature type="disulfide bond" evidence="12">
    <location>
        <begin position="43"/>
        <end position="58"/>
    </location>
</feature>
<evidence type="ECO:0000313" key="18">
    <source>
        <dbReference type="Proteomes" id="UP000006718"/>
    </source>
</evidence>
<feature type="compositionally biased region" description="Pro residues" evidence="13">
    <location>
        <begin position="399"/>
        <end position="425"/>
    </location>
</feature>
<dbReference type="STRING" id="9544.ENSMMUP00000049866"/>
<dbReference type="GO" id="GO:0071260">
    <property type="term" value="P:cellular response to mechanical stimulus"/>
    <property type="evidence" value="ECO:0007669"/>
    <property type="project" value="Ensembl"/>
</dbReference>
<dbReference type="FunFam" id="2.10.50.10:FF:000009">
    <property type="entry name" value="Tumor necrosis factor receptor superfamily member 14"/>
    <property type="match status" value="1"/>
</dbReference>
<gene>
    <name evidence="17 19" type="primary">LTBR</name>
</gene>
<feature type="domain" description="TNFR-Cys" evidence="16">
    <location>
        <begin position="195"/>
        <end position="236"/>
    </location>
</feature>
<evidence type="ECO:0000256" key="2">
    <source>
        <dbReference type="ARBA" id="ARBA00022553"/>
    </source>
</evidence>
<evidence type="ECO:0000256" key="15">
    <source>
        <dbReference type="SAM" id="SignalP"/>
    </source>
</evidence>
<dbReference type="SUPFAM" id="SSF57586">
    <property type="entry name" value="TNF receptor-like"/>
    <property type="match status" value="2"/>
</dbReference>
<keyword evidence="18" id="KW-1185">Reference proteome</keyword>
<dbReference type="VEuPathDB" id="HostDB:ENSMMUG00000020213"/>
<dbReference type="PROSITE" id="PS00652">
    <property type="entry name" value="TNFR_NGFR_1"/>
    <property type="match status" value="1"/>
</dbReference>
<evidence type="ECO:0000313" key="17">
    <source>
        <dbReference type="Ensembl" id="ENSMMUP00000049866.2"/>
    </source>
</evidence>
<evidence type="ECO:0000256" key="6">
    <source>
        <dbReference type="ARBA" id="ARBA00022737"/>
    </source>
</evidence>
<reference evidence="17" key="2">
    <citation type="submission" date="2019-01" db="EMBL/GenBank/DDBJ databases">
        <authorList>
            <person name="Graves T."/>
            <person name="Eichler E.E."/>
            <person name="Wilson R.K."/>
        </authorList>
    </citation>
    <scope>NUCLEOTIDE SEQUENCE [LARGE SCALE GENOMIC DNA]</scope>
    <source>
        <strain evidence="17">17573</strain>
    </source>
</reference>
<dbReference type="AlphaFoldDB" id="A0A1D5QP89"/>
<dbReference type="GeneTree" id="ENSGT00940000162178"/>
<evidence type="ECO:0000256" key="9">
    <source>
        <dbReference type="ARBA" id="ARBA00023157"/>
    </source>
</evidence>
<keyword evidence="2" id="KW-0597">Phosphoprotein</keyword>
<organism evidence="17 18">
    <name type="scientific">Macaca mulatta</name>
    <name type="common">Rhesus macaque</name>
    <dbReference type="NCBI Taxonomy" id="9544"/>
    <lineage>
        <taxon>Eukaryota</taxon>
        <taxon>Metazoa</taxon>
        <taxon>Chordata</taxon>
        <taxon>Craniata</taxon>
        <taxon>Vertebrata</taxon>
        <taxon>Euteleostomi</taxon>
        <taxon>Mammalia</taxon>
        <taxon>Eutheria</taxon>
        <taxon>Euarchontoglires</taxon>
        <taxon>Primates</taxon>
        <taxon>Haplorrhini</taxon>
        <taxon>Catarrhini</taxon>
        <taxon>Cercopithecidae</taxon>
        <taxon>Cercopithecinae</taxon>
        <taxon>Macaca</taxon>
    </lineage>
</organism>
<feature type="disulfide bond" evidence="12">
    <location>
        <begin position="59"/>
        <end position="72"/>
    </location>
</feature>
<keyword evidence="8 14" id="KW-0472">Membrane</keyword>
<dbReference type="PIRSF" id="PIRSF037999">
    <property type="entry name" value="TNFR_3_LTBR"/>
    <property type="match status" value="1"/>
</dbReference>
<dbReference type="SMR" id="A0A1D5QP89"/>
<evidence type="ECO:0000256" key="4">
    <source>
        <dbReference type="ARBA" id="ARBA00022692"/>
    </source>
</evidence>
<dbReference type="SMART" id="SM00208">
    <property type="entry name" value="TNFR"/>
    <property type="match status" value="4"/>
</dbReference>
<evidence type="ECO:0000256" key="8">
    <source>
        <dbReference type="ARBA" id="ARBA00023136"/>
    </source>
</evidence>
<evidence type="ECO:0000256" key="10">
    <source>
        <dbReference type="ARBA" id="ARBA00023170"/>
    </source>
</evidence>
<dbReference type="ExpressionAtlas" id="A0A1D5QP89">
    <property type="expression patterns" value="baseline"/>
</dbReference>
<dbReference type="OMA" id="NNCVPCK"/>
<dbReference type="GO" id="GO:0006955">
    <property type="term" value="P:immune response"/>
    <property type="evidence" value="ECO:0007669"/>
    <property type="project" value="InterPro"/>
</dbReference>
<dbReference type="InParanoid" id="A0A1D5QP89"/>
<dbReference type="InterPro" id="IPR017349">
    <property type="entry name" value="TNFR_3_LTBR"/>
</dbReference>
<dbReference type="PANTHER" id="PTHR47607:SF1">
    <property type="entry name" value="TUMOR NECROSIS FACTOR RECEPTOR SUPERFAMILY MEMBER 3"/>
    <property type="match status" value="1"/>
</dbReference>
<evidence type="ECO:0000259" key="16">
    <source>
        <dbReference type="PROSITE" id="PS50050"/>
    </source>
</evidence>
<dbReference type="OrthoDB" id="10031141at2759"/>
<evidence type="ECO:0000256" key="12">
    <source>
        <dbReference type="PROSITE-ProRule" id="PRU00206"/>
    </source>
</evidence>
<reference evidence="18" key="1">
    <citation type="journal article" date="2007" name="Science">
        <title>Evolutionary and biomedical insights from the rhesus macaque genome.</title>
        <authorList>
            <person name="Gibbs R.A."/>
            <person name="Rogers J."/>
            <person name="Katze M.G."/>
            <person name="Bumgarner R."/>
            <person name="Weinstock G.M."/>
            <person name="Mardis E.R."/>
            <person name="Remington K.A."/>
            <person name="Strausberg R.L."/>
            <person name="Venter J.C."/>
            <person name="Wilson R.K."/>
            <person name="Batzer M.A."/>
            <person name="Bustamante C.D."/>
            <person name="Eichler E.E."/>
            <person name="Hahn M.W."/>
            <person name="Hardison R.C."/>
            <person name="Makova K.D."/>
            <person name="Miller W."/>
            <person name="Milosavljevic A."/>
            <person name="Palermo R.E."/>
            <person name="Siepel A."/>
            <person name="Sikela J.M."/>
            <person name="Attaway T."/>
            <person name="Bell S."/>
            <person name="Bernard K.E."/>
            <person name="Buhay C.J."/>
            <person name="Chandrabose M.N."/>
            <person name="Dao M."/>
            <person name="Davis C."/>
            <person name="Delehaunty K.D."/>
            <person name="Ding Y."/>
            <person name="Dinh H.H."/>
            <person name="Dugan-Rocha S."/>
            <person name="Fulton L.A."/>
            <person name="Gabisi R.A."/>
            <person name="Garner T.T."/>
            <person name="Godfrey J."/>
            <person name="Hawes A.C."/>
            <person name="Hernandez J."/>
            <person name="Hines S."/>
            <person name="Holder M."/>
            <person name="Hume J."/>
            <person name="Jhangiani S.N."/>
            <person name="Joshi V."/>
            <person name="Khan Z.M."/>
            <person name="Kirkness E.F."/>
            <person name="Cree A."/>
            <person name="Fowler R.G."/>
            <person name="Lee S."/>
            <person name="Lewis L.R."/>
            <person name="Li Z."/>
            <person name="Liu Y.-S."/>
            <person name="Moore S.M."/>
            <person name="Muzny D."/>
            <person name="Nazareth L.V."/>
            <person name="Ngo D.N."/>
            <person name="Okwuonu G.O."/>
            <person name="Pai G."/>
            <person name="Parker D."/>
            <person name="Paul H.A."/>
            <person name="Pfannkoch C."/>
            <person name="Pohl C.S."/>
            <person name="Rogers Y.-H.C."/>
            <person name="Ruiz S.J."/>
            <person name="Sabo A."/>
            <person name="Santibanez J."/>
            <person name="Schneider B.W."/>
            <person name="Smith S.M."/>
            <person name="Sodergren E."/>
            <person name="Svatek A.F."/>
            <person name="Utterback T.R."/>
            <person name="Vattathil S."/>
            <person name="Warren W."/>
            <person name="White C.S."/>
            <person name="Chinwalla A.T."/>
            <person name="Feng Y."/>
            <person name="Halpern A.L."/>
            <person name="Hillier L.W."/>
            <person name="Huang X."/>
            <person name="Minx P."/>
            <person name="Nelson J.O."/>
            <person name="Pepin K.H."/>
            <person name="Qin X."/>
            <person name="Sutton G.G."/>
            <person name="Venter E."/>
            <person name="Walenz B.P."/>
            <person name="Wallis J.W."/>
            <person name="Worley K.C."/>
            <person name="Yang S.-P."/>
            <person name="Jones S.M."/>
            <person name="Marra M.A."/>
            <person name="Rocchi M."/>
            <person name="Schein J.E."/>
            <person name="Baertsch R."/>
            <person name="Clarke L."/>
            <person name="Csuros M."/>
            <person name="Glasscock J."/>
            <person name="Harris R.A."/>
            <person name="Havlak P."/>
            <person name="Jackson A.R."/>
            <person name="Jiang H."/>
            <person name="Liu Y."/>
            <person name="Messina D.N."/>
            <person name="Shen Y."/>
            <person name="Song H.X.-Z."/>
            <person name="Wylie T."/>
            <person name="Zhang L."/>
            <person name="Birney E."/>
            <person name="Han K."/>
            <person name="Konkel M.K."/>
            <person name="Lee J."/>
            <person name="Smit A.F.A."/>
            <person name="Ullmer B."/>
            <person name="Wang H."/>
            <person name="Xing J."/>
            <person name="Burhans R."/>
            <person name="Cheng Z."/>
            <person name="Karro J.E."/>
            <person name="Ma J."/>
            <person name="Raney B."/>
            <person name="She X."/>
            <person name="Cox M.J."/>
            <person name="Demuth J.P."/>
            <person name="Dumas L.J."/>
            <person name="Han S.-G."/>
            <person name="Hopkins J."/>
            <person name="Karimpour-Fard A."/>
            <person name="Kim Y.H."/>
            <person name="Pollack J.R."/>
            <person name="Vinar T."/>
            <person name="Addo-Quaye C."/>
            <person name="Degenhardt J."/>
            <person name="Denby A."/>
            <person name="Hubisz M.J."/>
            <person name="Indap A."/>
            <person name="Kosiol C."/>
            <person name="Lahn B.T."/>
            <person name="Lawson H.A."/>
            <person name="Marklein A."/>
            <person name="Nielsen R."/>
            <person name="Vallender E.J."/>
            <person name="Clark A.G."/>
            <person name="Ferguson B."/>
            <person name="Hernandez R.D."/>
            <person name="Hirani K."/>
            <person name="Kehrer-Sawatzki H."/>
            <person name="Kolb J."/>
            <person name="Patil S."/>
            <person name="Pu L.-L."/>
            <person name="Ren Y."/>
            <person name="Smith D.G."/>
            <person name="Wheeler D.A."/>
            <person name="Schenck I."/>
            <person name="Ball E.V."/>
            <person name="Chen R."/>
            <person name="Cooper D.N."/>
            <person name="Giardine B."/>
            <person name="Hsu F."/>
            <person name="Kent W.J."/>
            <person name="Lesk A."/>
            <person name="Nelson D.L."/>
            <person name="O'brien W.E."/>
            <person name="Pruefer K."/>
            <person name="Stenson P.D."/>
            <person name="Wallace J.C."/>
            <person name="Ke H."/>
            <person name="Liu X.-M."/>
            <person name="Wang P."/>
            <person name="Xiang A.P."/>
            <person name="Yang F."/>
            <person name="Barber G.P."/>
            <person name="Haussler D."/>
            <person name="Karolchik D."/>
            <person name="Kern A.D."/>
            <person name="Kuhn R.M."/>
            <person name="Smith K.E."/>
            <person name="Zwieg A.S."/>
        </authorList>
    </citation>
    <scope>NUCLEOTIDE SEQUENCE [LARGE SCALE GENOMIC DNA]</scope>
    <source>
        <strain evidence="18">17573</strain>
    </source>
</reference>
<dbReference type="Ensembl" id="ENSMMUT00000059337.2">
    <property type="protein sequence ID" value="ENSMMUP00000049866.2"/>
    <property type="gene ID" value="ENSMMUG00000020213.4"/>
</dbReference>
<dbReference type="FunCoup" id="A0A1D5QP89">
    <property type="interactions" value="818"/>
</dbReference>
<dbReference type="PRINTS" id="PR01920">
    <property type="entry name" value="TNFACTORR3"/>
</dbReference>
<feature type="repeat" description="TNFR-Cys" evidence="12">
    <location>
        <begin position="42"/>
        <end position="80"/>
    </location>
</feature>
<dbReference type="GO" id="GO:0048534">
    <property type="term" value="P:hematopoietic or lymphoid organ development"/>
    <property type="evidence" value="ECO:0007669"/>
    <property type="project" value="InterPro"/>
</dbReference>
<feature type="domain" description="TNFR-Cys" evidence="16">
    <location>
        <begin position="42"/>
        <end position="80"/>
    </location>
</feature>
<dbReference type="GO" id="GO:0042802">
    <property type="term" value="F:identical protein binding"/>
    <property type="evidence" value="ECO:0007669"/>
    <property type="project" value="Ensembl"/>
</dbReference>
<keyword evidence="5 15" id="KW-0732">Signal</keyword>
<reference evidence="17" key="3">
    <citation type="submission" date="2025-08" db="UniProtKB">
        <authorList>
            <consortium name="Ensembl"/>
        </authorList>
    </citation>
    <scope>IDENTIFICATION</scope>
    <source>
        <strain evidence="17">17573</strain>
    </source>
</reference>
<feature type="chain" id="PRO_5023939506" evidence="15">
    <location>
        <begin position="28"/>
        <end position="461"/>
    </location>
</feature>
<accession>A0A1D5QP89</accession>
<keyword evidence="3" id="KW-0945">Host-virus interaction</keyword>
<feature type="region of interest" description="Disordered" evidence="13">
    <location>
        <begin position="292"/>
        <end position="334"/>
    </location>
</feature>
<keyword evidence="11" id="KW-0325">Glycoprotein</keyword>
<keyword evidence="7 14" id="KW-1133">Transmembrane helix</keyword>
<comment type="caution">
    <text evidence="12">Lacks conserved residue(s) required for the propagation of feature annotation.</text>
</comment>
<comment type="subcellular location">
    <subcellularLocation>
        <location evidence="1">Membrane</location>
        <topology evidence="1">Single-pass type I membrane protein</topology>
    </subcellularLocation>
</comment>
<dbReference type="GO" id="GO:2001238">
    <property type="term" value="P:positive regulation of extrinsic apoptotic signaling pathway"/>
    <property type="evidence" value="ECO:0007669"/>
    <property type="project" value="Ensembl"/>
</dbReference>
<dbReference type="Proteomes" id="UP000006718">
    <property type="component" value="Chromosome 11"/>
</dbReference>
<reference evidence="17" key="4">
    <citation type="submission" date="2025-09" db="UniProtKB">
        <authorList>
            <consortium name="Ensembl"/>
        </authorList>
    </citation>
    <scope>IDENTIFICATION</scope>
    <source>
        <strain evidence="17">17573</strain>
    </source>
</reference>
<proteinExistence type="predicted"/>
<dbReference type="PANTHER" id="PTHR47607">
    <property type="entry name" value="TUMOR NECROSIS FACTOR RECEPTOR SUBFAMILY MEMBER 3"/>
    <property type="match status" value="1"/>
</dbReference>
<feature type="signal peptide" evidence="15">
    <location>
        <begin position="1"/>
        <end position="27"/>
    </location>
</feature>
<feature type="repeat" description="TNFR-Cys" evidence="12">
    <location>
        <begin position="195"/>
        <end position="236"/>
    </location>
</feature>
<evidence type="ECO:0000256" key="3">
    <source>
        <dbReference type="ARBA" id="ARBA00022581"/>
    </source>
</evidence>
<dbReference type="CTD" id="4055"/>
<keyword evidence="6" id="KW-0677">Repeat</keyword>
<keyword evidence="4 14" id="KW-0812">Transmembrane</keyword>
<dbReference type="Gene3D" id="2.10.50.10">
    <property type="entry name" value="Tumor Necrosis Factor Receptor, subunit A, domain 2"/>
    <property type="match status" value="3"/>
</dbReference>
<dbReference type="GO" id="GO:0005794">
    <property type="term" value="C:Golgi apparatus"/>
    <property type="evidence" value="ECO:0007669"/>
    <property type="project" value="Ensembl"/>
</dbReference>
<dbReference type="GeneID" id="712550"/>
<evidence type="ECO:0000313" key="19">
    <source>
        <dbReference type="VGNC" id="VGNC:100075"/>
    </source>
</evidence>
<dbReference type="GO" id="GO:0043011">
    <property type="term" value="P:myeloid dendritic cell differentiation"/>
    <property type="evidence" value="ECO:0007669"/>
    <property type="project" value="Ensembl"/>
</dbReference>
<evidence type="ECO:0000256" key="13">
    <source>
        <dbReference type="SAM" id="MobiDB-lite"/>
    </source>
</evidence>
<name>A0A1D5QP89_MACMU</name>
<dbReference type="CDD" id="cd10578">
    <property type="entry name" value="TNFRSF3"/>
    <property type="match status" value="1"/>
</dbReference>
<evidence type="ECO:0000256" key="7">
    <source>
        <dbReference type="ARBA" id="ARBA00022989"/>
    </source>
</evidence>
<feature type="region of interest" description="Disordered" evidence="13">
    <location>
        <begin position="399"/>
        <end position="436"/>
    </location>
</feature>
<evidence type="ECO:0000256" key="5">
    <source>
        <dbReference type="ARBA" id="ARBA00022729"/>
    </source>
</evidence>
<dbReference type="RefSeq" id="XP_015006290.1">
    <property type="nucleotide sequence ID" value="XM_015150804.2"/>
</dbReference>
<keyword evidence="9 12" id="KW-1015">Disulfide bond</keyword>
<dbReference type="InterPro" id="IPR033997">
    <property type="entry name" value="TNFRSF3_N"/>
</dbReference>
<dbReference type="GO" id="GO:0031625">
    <property type="term" value="F:ubiquitin protein ligase binding"/>
    <property type="evidence" value="ECO:0007669"/>
    <property type="project" value="Ensembl"/>
</dbReference>
<dbReference type="FunFam" id="2.10.50.10:FF:000007">
    <property type="entry name" value="TNF receptor superfamily member 14"/>
    <property type="match status" value="1"/>
</dbReference>
<dbReference type="FunFam" id="2.10.50.10:FF:000035">
    <property type="entry name" value="Tumor necrosis factor receptor superfamily member 3"/>
    <property type="match status" value="1"/>
</dbReference>
<dbReference type="Bgee" id="ENSMMUG00000020213">
    <property type="expression patterns" value="Expressed in ileum and 21 other cell types or tissues"/>
</dbReference>
<evidence type="ECO:0000256" key="1">
    <source>
        <dbReference type="ARBA" id="ARBA00004479"/>
    </source>
</evidence>
<dbReference type="VGNC" id="VGNC:100075">
    <property type="gene designation" value="LTBR"/>
</dbReference>
<dbReference type="PROSITE" id="PS50050">
    <property type="entry name" value="TNFR_NGFR_2"/>
    <property type="match status" value="2"/>
</dbReference>
<dbReference type="Pfam" id="PF00020">
    <property type="entry name" value="TNFR_c6"/>
    <property type="match status" value="3"/>
</dbReference>
<feature type="transmembrane region" description="Helical" evidence="14">
    <location>
        <begin position="251"/>
        <end position="274"/>
    </location>
</feature>
<dbReference type="GO" id="GO:0005886">
    <property type="term" value="C:plasma membrane"/>
    <property type="evidence" value="ECO:0007669"/>
    <property type="project" value="UniProtKB-ARBA"/>
</dbReference>
<feature type="disulfide bond" evidence="12">
    <location>
        <begin position="196"/>
        <end position="211"/>
    </location>
</feature>
<protein>
    <submittedName>
        <fullName evidence="17">Lymphotoxin beta receptor</fullName>
    </submittedName>
</protein>
<dbReference type="GO" id="GO:0043123">
    <property type="term" value="P:positive regulation of canonical NF-kappaB signal transduction"/>
    <property type="evidence" value="ECO:0007669"/>
    <property type="project" value="Ensembl"/>
</dbReference>
<dbReference type="InterPro" id="IPR001368">
    <property type="entry name" value="TNFR/NGFR_Cys_rich_reg"/>
</dbReference>
<dbReference type="GO" id="GO:0046330">
    <property type="term" value="P:positive regulation of JNK cascade"/>
    <property type="evidence" value="ECO:0007669"/>
    <property type="project" value="Ensembl"/>
</dbReference>
<evidence type="ECO:0000256" key="11">
    <source>
        <dbReference type="ARBA" id="ARBA00023180"/>
    </source>
</evidence>
<sequence>MRLPWATSAPGLAWGPLVLGLFGLLAASQPQVVPPYGSENQTCRDQEKEYYEPRHRICCSRCPPGTYVSAKCSRSRDTVCATCAENSYNEHWNYLTICQLCRPCDPGEWGCACGGLDPLELGPSLSPPVFPPVMGLEEIAPCTSKRKTQCRCQPGMFCAAWALECTHCELLSDCPPGTEAELKDEVGKGNNHCVPCKAGHFQNTSSPSARCQPHTRCEDQGLVEAAPGTAQSDTTCRNPSESLPPEMSGTMLMLAILLPLAFFLLLATIFACIWKSHPSLCRKLGSLLKRHPQGEGPNPVAAGRDPPKANPQYPDLVEPLLPISGDVSPVSTGLPTALVSEEGVPQQQSPLDLTTEPQLEPGEQNQVAHGTNGIHVTGGSMTITGNIYIYNGPVLGGPPGPGDLPATPDPPYPIPEEGDPGPPGLSTPHQEDGKAWHLAETEHCGATPSNRGPRSQFITYD</sequence>